<evidence type="ECO:0008006" key="3">
    <source>
        <dbReference type="Google" id="ProtNLM"/>
    </source>
</evidence>
<gene>
    <name evidence="1" type="ORF">GCM10022200_05270</name>
</gene>
<dbReference type="RefSeq" id="WP_344736308.1">
    <property type="nucleotide sequence ID" value="NZ_BAAAYU010000001.1"/>
</dbReference>
<proteinExistence type="predicted"/>
<name>A0ABP7A6J0_9MICO</name>
<keyword evidence="2" id="KW-1185">Reference proteome</keyword>
<dbReference type="Proteomes" id="UP001501697">
    <property type="component" value="Unassembled WGS sequence"/>
</dbReference>
<evidence type="ECO:0000313" key="1">
    <source>
        <dbReference type="EMBL" id="GAA3625855.1"/>
    </source>
</evidence>
<reference evidence="2" key="1">
    <citation type="journal article" date="2019" name="Int. J. Syst. Evol. Microbiol.">
        <title>The Global Catalogue of Microorganisms (GCM) 10K type strain sequencing project: providing services to taxonomists for standard genome sequencing and annotation.</title>
        <authorList>
            <consortium name="The Broad Institute Genomics Platform"/>
            <consortium name="The Broad Institute Genome Sequencing Center for Infectious Disease"/>
            <person name="Wu L."/>
            <person name="Ma J."/>
        </authorList>
    </citation>
    <scope>NUCLEOTIDE SEQUENCE [LARGE SCALE GENOMIC DNA]</scope>
    <source>
        <strain evidence="2">JCM 16544</strain>
    </source>
</reference>
<comment type="caution">
    <text evidence="1">The sequence shown here is derived from an EMBL/GenBank/DDBJ whole genome shotgun (WGS) entry which is preliminary data.</text>
</comment>
<sequence length="91" mass="10071">MTTYSLVCDSCGRNFDAARPDAVTCGPTCRQRRYREGLAANVVKAATELLHRQTRTVIAFTSTDDDLERARLRRELDAIAAEAADRWPAAA</sequence>
<accession>A0ABP7A6J0</accession>
<evidence type="ECO:0000313" key="2">
    <source>
        <dbReference type="Proteomes" id="UP001501697"/>
    </source>
</evidence>
<protein>
    <recommendedName>
        <fullName evidence="3">Regulatory protein FmdB Zinc ribbon domain-containing protein</fullName>
    </recommendedName>
</protein>
<organism evidence="1 2">
    <name type="scientific">Microbacterium awajiense</name>
    <dbReference type="NCBI Taxonomy" id="415214"/>
    <lineage>
        <taxon>Bacteria</taxon>
        <taxon>Bacillati</taxon>
        <taxon>Actinomycetota</taxon>
        <taxon>Actinomycetes</taxon>
        <taxon>Micrococcales</taxon>
        <taxon>Microbacteriaceae</taxon>
        <taxon>Microbacterium</taxon>
    </lineage>
</organism>
<dbReference type="EMBL" id="BAAAYU010000001">
    <property type="protein sequence ID" value="GAA3625855.1"/>
    <property type="molecule type" value="Genomic_DNA"/>
</dbReference>